<reference evidence="1" key="1">
    <citation type="journal article" date="2021" name="Antonie Van Leeuwenhoek">
        <title>Draft genome and description of Waterburya agarophytonicola gen. nov. sp. nov. (Pleurocapsales, Cyanobacteria): a seaweed symbiont.</title>
        <authorList>
            <person name="Bonthond G."/>
            <person name="Shalygin S."/>
            <person name="Bayer T."/>
            <person name="Weinberger F."/>
        </authorList>
    </citation>
    <scope>NUCLEOTIDE SEQUENCE</scope>
    <source>
        <strain evidence="1">KI4</strain>
    </source>
</reference>
<evidence type="ECO:0000313" key="2">
    <source>
        <dbReference type="Proteomes" id="UP000729733"/>
    </source>
</evidence>
<name>A0A964BWA2_9CYAN</name>
<dbReference type="RefSeq" id="WP_229642835.1">
    <property type="nucleotide sequence ID" value="NZ_JADWDC010000108.1"/>
</dbReference>
<organism evidence="1 2">
    <name type="scientific">Waterburya agarophytonicola KI4</name>
    <dbReference type="NCBI Taxonomy" id="2874699"/>
    <lineage>
        <taxon>Bacteria</taxon>
        <taxon>Bacillati</taxon>
        <taxon>Cyanobacteriota</taxon>
        <taxon>Cyanophyceae</taxon>
        <taxon>Pleurocapsales</taxon>
        <taxon>Hyellaceae</taxon>
        <taxon>Waterburya</taxon>
        <taxon>Waterburya agarophytonicola</taxon>
    </lineage>
</organism>
<dbReference type="EMBL" id="JADWDC010000108">
    <property type="protein sequence ID" value="MCC0179736.1"/>
    <property type="molecule type" value="Genomic_DNA"/>
</dbReference>
<dbReference type="Proteomes" id="UP000729733">
    <property type="component" value="Unassembled WGS sequence"/>
</dbReference>
<keyword evidence="2" id="KW-1185">Reference proteome</keyword>
<evidence type="ECO:0000313" key="1">
    <source>
        <dbReference type="EMBL" id="MCC0179736.1"/>
    </source>
</evidence>
<dbReference type="AlphaFoldDB" id="A0A964BWA2"/>
<gene>
    <name evidence="1" type="ORF">I4641_22600</name>
</gene>
<accession>A0A964BWA2</accession>
<protein>
    <submittedName>
        <fullName evidence="1">Uncharacterized protein</fullName>
    </submittedName>
</protein>
<proteinExistence type="predicted"/>
<comment type="caution">
    <text evidence="1">The sequence shown here is derived from an EMBL/GenBank/DDBJ whole genome shotgun (WGS) entry which is preliminary data.</text>
</comment>
<sequence>MSKLNLLTNLGIGALLFSTVGLFSVTGNNTLRAQDASSNETIENIAEDETNLYGQQVTVRGEAESIEPGMSFVIEEEGFLEGDEVLVINTSGMMLTEDSEELGIQVTGELGTLVLADVEREYDLDLDPNLYVDYENKPVIIADSITLSPSLENLSESPDNFYGQEVAIEGKIGEMKGDMAFTINDDQWIGGDDVLVINTTGEPIPTEDESVVVTGMVRPFIKSEFERDYDLTWDLNLQEEIEAEYTEKPVVVVDSIYTSAKDEGVFE</sequence>